<organism evidence="4 5">
    <name type="scientific">Tautonia sociabilis</name>
    <dbReference type="NCBI Taxonomy" id="2080755"/>
    <lineage>
        <taxon>Bacteria</taxon>
        <taxon>Pseudomonadati</taxon>
        <taxon>Planctomycetota</taxon>
        <taxon>Planctomycetia</taxon>
        <taxon>Isosphaerales</taxon>
        <taxon>Isosphaeraceae</taxon>
        <taxon>Tautonia</taxon>
    </lineage>
</organism>
<sequence length="669" mass="73492">MHPESSPSPGLGVPRPGAGARPERLGPGPDSTTPPGSIGEAGRPVPRLGRPSDPYSPANLRRMARLRWLREAGLLLTLSSVLAVISYYAWRDAVRLGPEARPSSTRVGAPPAVSPSPEARQPRRSLAGHHGLGPPPPPSDSGPPIEERPPVPSPLEASPVAPTTAPDSEPPPPGVQPLEDAPHQALRANEIAQHDGSPDLRRLPTLKAPTLPGPPAPTESEPETPIPTPSSSPTSNEPPRLLVGDEFGRVLVSRLYARTPMGPIVLLPDGSLGWPDGEVPTTRPFQPWSSRRLSLALRSGPFRGFRVVERAPYLVLTRGSDRFAEDAADLLQGLYRDLVECLEDGDLSISEPEFPLVAIIFPDEKAFRAYRPVDPDVRAYYEGSTNRIILFEESDQDRLAPELARLRRPQAIAHEGVHQILQNIGIQPRLSCWPAWLVEGLAEYFAPTATLPTDPDEPEGWGDYGRGNFGRVNPFHMATLMDLRHPVPSLAPFPPAVLSSSPQDPGRLALDASWVRRLLLQTELSPTDYALSWSLTHYLARCHPEALRSFLLALGRHPPLEYRPPEYHLRLFIDTFGLSPEEAPRRIDSHLSSLRYERVPFYGVRFEQAMGPGRSRRAVLVSPSPIQIDHWVRAQTLPDGGPVRWWATPFDSRTLARHSCEAWLLSSSP</sequence>
<feature type="region of interest" description="Disordered" evidence="1">
    <location>
        <begin position="1"/>
        <end position="58"/>
    </location>
</feature>
<gene>
    <name evidence="4" type="ORF">TsocGM_02945</name>
</gene>
<feature type="compositionally biased region" description="Basic and acidic residues" evidence="1">
    <location>
        <begin position="192"/>
        <end position="202"/>
    </location>
</feature>
<reference evidence="4 5" key="1">
    <citation type="submission" date="2018-12" db="EMBL/GenBank/DDBJ databases">
        <authorList>
            <person name="Toschakov S.V."/>
        </authorList>
    </citation>
    <scope>NUCLEOTIDE SEQUENCE [LARGE SCALE GENOMIC DNA]</scope>
    <source>
        <strain evidence="4 5">GM2012</strain>
    </source>
</reference>
<dbReference type="AlphaFoldDB" id="A0A432MPJ1"/>
<evidence type="ECO:0000259" key="3">
    <source>
        <dbReference type="Pfam" id="PF07607"/>
    </source>
</evidence>
<dbReference type="Proteomes" id="UP000280296">
    <property type="component" value="Unassembled WGS sequence"/>
</dbReference>
<dbReference type="EMBL" id="RYZH01000003">
    <property type="protein sequence ID" value="RUL89383.1"/>
    <property type="molecule type" value="Genomic_DNA"/>
</dbReference>
<reference evidence="4 5" key="2">
    <citation type="submission" date="2019-01" db="EMBL/GenBank/DDBJ databases">
        <title>Tautonia sociabilis, a novel thermotolerant planctomycete of Isosphaeraceae family, isolated from a 4000 m deep subterranean habitat.</title>
        <authorList>
            <person name="Kovaleva O.L."/>
            <person name="Elcheninov A.G."/>
            <person name="Van Heerden E."/>
            <person name="Toshchakov S.V."/>
            <person name="Novikov A."/>
            <person name="Bonch-Osmolovskaya E.A."/>
            <person name="Kublanov I.V."/>
        </authorList>
    </citation>
    <scope>NUCLEOTIDE SEQUENCE [LARGE SCALE GENOMIC DNA]</scope>
    <source>
        <strain evidence="4 5">GM2012</strain>
    </source>
</reference>
<name>A0A432MPJ1_9BACT</name>
<comment type="caution">
    <text evidence="4">The sequence shown here is derived from an EMBL/GenBank/DDBJ whole genome shotgun (WGS) entry which is preliminary data.</text>
</comment>
<keyword evidence="2" id="KW-0812">Transmembrane</keyword>
<dbReference type="InterPro" id="IPR011464">
    <property type="entry name" value="DUF1570"/>
</dbReference>
<feature type="region of interest" description="Disordered" evidence="1">
    <location>
        <begin position="192"/>
        <end position="241"/>
    </location>
</feature>
<proteinExistence type="predicted"/>
<evidence type="ECO:0000256" key="2">
    <source>
        <dbReference type="SAM" id="Phobius"/>
    </source>
</evidence>
<dbReference type="Pfam" id="PF07607">
    <property type="entry name" value="DUF1570"/>
    <property type="match status" value="1"/>
</dbReference>
<keyword evidence="2" id="KW-1133">Transmembrane helix</keyword>
<keyword evidence="2" id="KW-0472">Membrane</keyword>
<feature type="compositionally biased region" description="Low complexity" evidence="1">
    <location>
        <begin position="26"/>
        <end position="38"/>
    </location>
</feature>
<evidence type="ECO:0000256" key="1">
    <source>
        <dbReference type="SAM" id="MobiDB-lite"/>
    </source>
</evidence>
<feature type="region of interest" description="Disordered" evidence="1">
    <location>
        <begin position="99"/>
        <end position="180"/>
    </location>
</feature>
<accession>A0A432MPJ1</accession>
<evidence type="ECO:0000313" key="5">
    <source>
        <dbReference type="Proteomes" id="UP000280296"/>
    </source>
</evidence>
<keyword evidence="5" id="KW-1185">Reference proteome</keyword>
<evidence type="ECO:0000313" key="4">
    <source>
        <dbReference type="EMBL" id="RUL89383.1"/>
    </source>
</evidence>
<protein>
    <submittedName>
        <fullName evidence="4">DUF1570 domain-containing protein</fullName>
    </submittedName>
</protein>
<feature type="domain" description="DUF1570" evidence="3">
    <location>
        <begin position="411"/>
        <end position="476"/>
    </location>
</feature>
<feature type="transmembrane region" description="Helical" evidence="2">
    <location>
        <begin position="72"/>
        <end position="90"/>
    </location>
</feature>